<keyword evidence="2" id="KW-0547">Nucleotide-binding</keyword>
<dbReference type="PANTHER" id="PTHR10256">
    <property type="entry name" value="SELENIDE, WATER DIKINASE"/>
    <property type="match status" value="1"/>
</dbReference>
<dbReference type="SUPFAM" id="SSF55326">
    <property type="entry name" value="PurM N-terminal domain-like"/>
    <property type="match status" value="1"/>
</dbReference>
<dbReference type="NCBIfam" id="TIGR00476">
    <property type="entry name" value="selD"/>
    <property type="match status" value="1"/>
</dbReference>
<gene>
    <name evidence="8" type="primary">selD</name>
    <name evidence="8" type="ORF">DSY96_04980</name>
</gene>
<comment type="caution">
    <text evidence="8">The sequence shown here is derived from an EMBL/GenBank/DDBJ whole genome shotgun (WGS) entry which is preliminary data.</text>
</comment>
<dbReference type="InterPro" id="IPR016188">
    <property type="entry name" value="PurM-like_N"/>
</dbReference>
<dbReference type="PANTHER" id="PTHR10256:SF0">
    <property type="entry name" value="INACTIVE SELENIDE, WATER DIKINASE-LIKE PROTEIN-RELATED"/>
    <property type="match status" value="1"/>
</dbReference>
<dbReference type="GO" id="GO:0016260">
    <property type="term" value="P:selenocysteine biosynthetic process"/>
    <property type="evidence" value="ECO:0007669"/>
    <property type="project" value="TreeGrafter"/>
</dbReference>
<evidence type="ECO:0000259" key="7">
    <source>
        <dbReference type="Pfam" id="PF02769"/>
    </source>
</evidence>
<dbReference type="InterPro" id="IPR036921">
    <property type="entry name" value="PurM-like_N_sf"/>
</dbReference>
<feature type="domain" description="PurM-like C-terminal" evidence="7">
    <location>
        <begin position="143"/>
        <end position="314"/>
    </location>
</feature>
<dbReference type="Gene3D" id="3.30.1330.10">
    <property type="entry name" value="PurM-like, N-terminal domain"/>
    <property type="match status" value="1"/>
</dbReference>
<dbReference type="InterPro" id="IPR010918">
    <property type="entry name" value="PurM-like_C_dom"/>
</dbReference>
<keyword evidence="3 8" id="KW-0418">Kinase</keyword>
<dbReference type="EC" id="2.7.9.3" evidence="8"/>
<evidence type="ECO:0000313" key="9">
    <source>
        <dbReference type="Proteomes" id="UP000287917"/>
    </source>
</evidence>
<reference evidence="8 9" key="1">
    <citation type="submission" date="2018-06" db="EMBL/GenBank/DDBJ databases">
        <title>Combined omics and stable isotope probing to characterize newly discovered Mariana Back-Arc vent microbial communities.</title>
        <authorList>
            <person name="Trembath-Reichert E."/>
            <person name="Huber J.A."/>
        </authorList>
    </citation>
    <scope>NUCLEOTIDE SEQUENCE [LARGE SCALE GENOMIC DNA]</scope>
    <source>
        <strain evidence="8">MAG 58</strain>
    </source>
</reference>
<evidence type="ECO:0000256" key="3">
    <source>
        <dbReference type="ARBA" id="ARBA00022777"/>
    </source>
</evidence>
<dbReference type="GO" id="GO:0004756">
    <property type="term" value="F:selenide, water dikinase activity"/>
    <property type="evidence" value="ECO:0007669"/>
    <property type="project" value="UniProtKB-EC"/>
</dbReference>
<protein>
    <submittedName>
        <fullName evidence="8">Selenide, water dikinase SelD</fullName>
        <ecNumber evidence="8">2.7.9.3</ecNumber>
    </submittedName>
</protein>
<dbReference type="EMBL" id="QNZK01000176">
    <property type="protein sequence ID" value="RTZ85230.1"/>
    <property type="molecule type" value="Genomic_DNA"/>
</dbReference>
<dbReference type="PIRSF" id="PIRSF036407">
    <property type="entry name" value="Selenphspht_syn"/>
    <property type="match status" value="1"/>
</dbReference>
<evidence type="ECO:0000256" key="4">
    <source>
        <dbReference type="ARBA" id="ARBA00022840"/>
    </source>
</evidence>
<dbReference type="CDD" id="cd02195">
    <property type="entry name" value="SelD"/>
    <property type="match status" value="1"/>
</dbReference>
<dbReference type="Gene3D" id="3.90.650.10">
    <property type="entry name" value="PurM-like C-terminal domain"/>
    <property type="match status" value="1"/>
</dbReference>
<dbReference type="AlphaFoldDB" id="A0A432GNZ5"/>
<dbReference type="Proteomes" id="UP000287917">
    <property type="component" value="Unassembled WGS sequence"/>
</dbReference>
<accession>A0A432GNZ5</accession>
<name>A0A432GNZ5_9DELT</name>
<sequence length="323" mass="34626">MKKMLASLPQNNDPNVLVGFDTSDDAGVYLLNDEQALVFTADFITPPVDDPYLFGQIAAANSLSDVYAMGGKPLSCLNLVGFPSGKLEDEVLERIVAGALQKITEAGAVLLGGHTTDDDEPKFGLTVTGLVHPEKIWRNIGAQPGDQLILTKAIGSGVLFNANLKNLVSKEALQDCLDSLIELNKAAAEVLANYEIHAATDITGFGFAGHCMEMVPGSDLTLNITLDDIPILSEAREMYERGVSTGVNETNRSLVEKYWKFPEGSAPILQELMLDPQTSGGLLVAVPEDETTPILKDLHNVGVFPSACIGYVSNFSEAKLIFT</sequence>
<organism evidence="8 9">
    <name type="scientific">SAR324 cluster bacterium</name>
    <dbReference type="NCBI Taxonomy" id="2024889"/>
    <lineage>
        <taxon>Bacteria</taxon>
        <taxon>Deltaproteobacteria</taxon>
        <taxon>SAR324 cluster</taxon>
    </lineage>
</organism>
<dbReference type="SUPFAM" id="SSF56042">
    <property type="entry name" value="PurM C-terminal domain-like"/>
    <property type="match status" value="1"/>
</dbReference>
<evidence type="ECO:0000256" key="2">
    <source>
        <dbReference type="ARBA" id="ARBA00022741"/>
    </source>
</evidence>
<dbReference type="InterPro" id="IPR004536">
    <property type="entry name" value="SPS/SelD"/>
</dbReference>
<dbReference type="GO" id="GO:0005737">
    <property type="term" value="C:cytoplasm"/>
    <property type="evidence" value="ECO:0007669"/>
    <property type="project" value="TreeGrafter"/>
</dbReference>
<dbReference type="Pfam" id="PF00586">
    <property type="entry name" value="AIRS"/>
    <property type="match status" value="1"/>
</dbReference>
<proteinExistence type="predicted"/>
<dbReference type="Pfam" id="PF02769">
    <property type="entry name" value="AIRS_C"/>
    <property type="match status" value="1"/>
</dbReference>
<keyword evidence="1 8" id="KW-0808">Transferase</keyword>
<feature type="domain" description="PurM-like N-terminal" evidence="6">
    <location>
        <begin position="24"/>
        <end position="131"/>
    </location>
</feature>
<dbReference type="InterPro" id="IPR036676">
    <property type="entry name" value="PurM-like_C_sf"/>
</dbReference>
<evidence type="ECO:0000256" key="5">
    <source>
        <dbReference type="ARBA" id="ARBA00023266"/>
    </source>
</evidence>
<evidence type="ECO:0000259" key="6">
    <source>
        <dbReference type="Pfam" id="PF00586"/>
    </source>
</evidence>
<keyword evidence="5" id="KW-0711">Selenium</keyword>
<keyword evidence="4" id="KW-0067">ATP-binding</keyword>
<evidence type="ECO:0000256" key="1">
    <source>
        <dbReference type="ARBA" id="ARBA00022679"/>
    </source>
</evidence>
<evidence type="ECO:0000313" key="8">
    <source>
        <dbReference type="EMBL" id="RTZ85230.1"/>
    </source>
</evidence>
<dbReference type="GO" id="GO:0005524">
    <property type="term" value="F:ATP binding"/>
    <property type="evidence" value="ECO:0007669"/>
    <property type="project" value="UniProtKB-KW"/>
</dbReference>